<gene>
    <name evidence="7" type="ORF">FNK824_LOCUS17795</name>
    <name evidence="8" type="ORF">JBS370_LOCUS31968</name>
    <name evidence="5" type="ORF">JXQ802_LOCUS33504</name>
    <name evidence="6" type="ORF">JXQ802_LOCUS33511</name>
    <name evidence="2" type="ORF">PYM288_LOCUS13723</name>
    <name evidence="3" type="ORF">SEV965_LOCUS22974</name>
    <name evidence="4" type="ORF">ZHD862_LOCUS30044</name>
</gene>
<feature type="domain" description="Hepatitis TT virus Orf2/Gyrovirus Vp2 N-terminal" evidence="1">
    <location>
        <begin position="43"/>
        <end position="89"/>
    </location>
</feature>
<dbReference type="EMBL" id="CAJNOU010001664">
    <property type="protein sequence ID" value="CAF1236339.1"/>
    <property type="molecule type" value="Genomic_DNA"/>
</dbReference>
<dbReference type="EMBL" id="CAJNOH010000283">
    <property type="protein sequence ID" value="CAF0983142.1"/>
    <property type="molecule type" value="Genomic_DNA"/>
</dbReference>
<protein>
    <recommendedName>
        <fullName evidence="1">Hepatitis TT virus Orf2/Gyrovirus Vp2 N-terminal domain-containing protein</fullName>
    </recommendedName>
</protein>
<sequence>MSLPLYTTLAVSCKIPEENSGPTIVHSTGVSSYNIHPELIRVLQESCSNEKLCNHELGVQCIDPPAHIIGTFQNVGFSPTTSSTAGERKIWLLTKTS</sequence>
<evidence type="ECO:0000313" key="9">
    <source>
        <dbReference type="Proteomes" id="UP000663836"/>
    </source>
</evidence>
<dbReference type="EMBL" id="CAJOBD010008184">
    <property type="protein sequence ID" value="CAF4106191.1"/>
    <property type="molecule type" value="Genomic_DNA"/>
</dbReference>
<dbReference type="Pfam" id="PF02957">
    <property type="entry name" value="TT_ORF2-like"/>
    <property type="match status" value="1"/>
</dbReference>
<evidence type="ECO:0000313" key="3">
    <source>
        <dbReference type="EMBL" id="CAF1236339.1"/>
    </source>
</evidence>
<dbReference type="Proteomes" id="UP000663836">
    <property type="component" value="Unassembled WGS sequence"/>
</dbReference>
<dbReference type="EMBL" id="CAJNOL010001534">
    <property type="protein sequence ID" value="CAF1377835.1"/>
    <property type="molecule type" value="Genomic_DNA"/>
</dbReference>
<evidence type="ECO:0000313" key="5">
    <source>
        <dbReference type="EMBL" id="CAF1377835.1"/>
    </source>
</evidence>
<keyword evidence="10" id="KW-1185">Reference proteome</keyword>
<dbReference type="Proteomes" id="UP000663889">
    <property type="component" value="Unassembled WGS sequence"/>
</dbReference>
<dbReference type="Proteomes" id="UP000663874">
    <property type="component" value="Unassembled WGS sequence"/>
</dbReference>
<dbReference type="AlphaFoldDB" id="A0A819VAD1"/>
<comment type="caution">
    <text evidence="8">The sequence shown here is derived from an EMBL/GenBank/DDBJ whole genome shotgun (WGS) entry which is preliminary data.</text>
</comment>
<name>A0A819VAD1_9BILA</name>
<evidence type="ECO:0000313" key="7">
    <source>
        <dbReference type="EMBL" id="CAF3848575.1"/>
    </source>
</evidence>
<evidence type="ECO:0000313" key="6">
    <source>
        <dbReference type="EMBL" id="CAF1377983.1"/>
    </source>
</evidence>
<reference evidence="8" key="1">
    <citation type="submission" date="2021-02" db="EMBL/GenBank/DDBJ databases">
        <authorList>
            <person name="Nowell W R."/>
        </authorList>
    </citation>
    <scope>NUCLEOTIDE SEQUENCE</scope>
</reference>
<proteinExistence type="predicted"/>
<evidence type="ECO:0000313" key="4">
    <source>
        <dbReference type="EMBL" id="CAF1340934.1"/>
    </source>
</evidence>
<dbReference type="EMBL" id="CAJOBE010002878">
    <property type="protein sequence ID" value="CAF3848575.1"/>
    <property type="molecule type" value="Genomic_DNA"/>
</dbReference>
<organism evidence="8 9">
    <name type="scientific">Rotaria sordida</name>
    <dbReference type="NCBI Taxonomy" id="392033"/>
    <lineage>
        <taxon>Eukaryota</taxon>
        <taxon>Metazoa</taxon>
        <taxon>Spiralia</taxon>
        <taxon>Gnathifera</taxon>
        <taxon>Rotifera</taxon>
        <taxon>Eurotatoria</taxon>
        <taxon>Bdelloidea</taxon>
        <taxon>Philodinida</taxon>
        <taxon>Philodinidae</taxon>
        <taxon>Rotaria</taxon>
    </lineage>
</organism>
<dbReference type="Proteomes" id="UP000663864">
    <property type="component" value="Unassembled WGS sequence"/>
</dbReference>
<dbReference type="EMBL" id="CAJNOT010002750">
    <property type="protein sequence ID" value="CAF1340934.1"/>
    <property type="molecule type" value="Genomic_DNA"/>
</dbReference>
<dbReference type="Proteomes" id="UP000663870">
    <property type="component" value="Unassembled WGS sequence"/>
</dbReference>
<dbReference type="Proteomes" id="UP000663854">
    <property type="component" value="Unassembled WGS sequence"/>
</dbReference>
<accession>A0A819VAD1</accession>
<evidence type="ECO:0000313" key="10">
    <source>
        <dbReference type="Proteomes" id="UP000663870"/>
    </source>
</evidence>
<evidence type="ECO:0000313" key="8">
    <source>
        <dbReference type="EMBL" id="CAF4106191.1"/>
    </source>
</evidence>
<dbReference type="InterPro" id="IPR004118">
    <property type="entry name" value="HEV_TT_vir_Orf2/Gyrovir_Vp2_N"/>
</dbReference>
<evidence type="ECO:0000313" key="2">
    <source>
        <dbReference type="EMBL" id="CAF0983142.1"/>
    </source>
</evidence>
<evidence type="ECO:0000259" key="1">
    <source>
        <dbReference type="Pfam" id="PF02957"/>
    </source>
</evidence>
<dbReference type="EMBL" id="CAJNOL010001535">
    <property type="protein sequence ID" value="CAF1377983.1"/>
    <property type="molecule type" value="Genomic_DNA"/>
</dbReference>